<name>A0A8K0RAV3_9PLEO</name>
<keyword evidence="2" id="KW-1185">Reference proteome</keyword>
<dbReference type="Proteomes" id="UP000813461">
    <property type="component" value="Unassembled WGS sequence"/>
</dbReference>
<accession>A0A8K0RAV3</accession>
<organism evidence="1 2">
    <name type="scientific">Paraphoma chrysanthemicola</name>
    <dbReference type="NCBI Taxonomy" id="798071"/>
    <lineage>
        <taxon>Eukaryota</taxon>
        <taxon>Fungi</taxon>
        <taxon>Dikarya</taxon>
        <taxon>Ascomycota</taxon>
        <taxon>Pezizomycotina</taxon>
        <taxon>Dothideomycetes</taxon>
        <taxon>Pleosporomycetidae</taxon>
        <taxon>Pleosporales</taxon>
        <taxon>Pleosporineae</taxon>
        <taxon>Phaeosphaeriaceae</taxon>
        <taxon>Paraphoma</taxon>
    </lineage>
</organism>
<comment type="caution">
    <text evidence="1">The sequence shown here is derived from an EMBL/GenBank/DDBJ whole genome shotgun (WGS) entry which is preliminary data.</text>
</comment>
<evidence type="ECO:0000313" key="1">
    <source>
        <dbReference type="EMBL" id="KAH7091646.1"/>
    </source>
</evidence>
<reference evidence="1" key="1">
    <citation type="journal article" date="2021" name="Nat. Commun.">
        <title>Genetic determinants of endophytism in the Arabidopsis root mycobiome.</title>
        <authorList>
            <person name="Mesny F."/>
            <person name="Miyauchi S."/>
            <person name="Thiergart T."/>
            <person name="Pickel B."/>
            <person name="Atanasova L."/>
            <person name="Karlsson M."/>
            <person name="Huettel B."/>
            <person name="Barry K.W."/>
            <person name="Haridas S."/>
            <person name="Chen C."/>
            <person name="Bauer D."/>
            <person name="Andreopoulos W."/>
            <person name="Pangilinan J."/>
            <person name="LaButti K."/>
            <person name="Riley R."/>
            <person name="Lipzen A."/>
            <person name="Clum A."/>
            <person name="Drula E."/>
            <person name="Henrissat B."/>
            <person name="Kohler A."/>
            <person name="Grigoriev I.V."/>
            <person name="Martin F.M."/>
            <person name="Hacquard S."/>
        </authorList>
    </citation>
    <scope>NUCLEOTIDE SEQUENCE</scope>
    <source>
        <strain evidence="1">MPI-SDFR-AT-0120</strain>
    </source>
</reference>
<dbReference type="OrthoDB" id="10591405at2759"/>
<dbReference type="AlphaFoldDB" id="A0A8K0RAV3"/>
<proteinExistence type="predicted"/>
<protein>
    <submittedName>
        <fullName evidence="1">Uncharacterized protein</fullName>
    </submittedName>
</protein>
<dbReference type="EMBL" id="JAGMVJ010000004">
    <property type="protein sequence ID" value="KAH7091646.1"/>
    <property type="molecule type" value="Genomic_DNA"/>
</dbReference>
<sequence>MSALSRCAARNLEPSQLRKACRSACESDTVRVPARPTVSHDCEAALPGELAVKHVRCRQILVQGRNLPPGTATAIHPPIPPLPPHQTCSPLAHAALLPRQWVHGRTAAVDRLTFRHHESSHGRRSSLCRQALHSRAMAQGLSIHCGVATAPRPEIGFTARLDLSASPARPMPHTESRVAVVASEAPAASVAASSQRLRR</sequence>
<gene>
    <name evidence="1" type="ORF">FB567DRAFT_279033</name>
</gene>
<evidence type="ECO:0000313" key="2">
    <source>
        <dbReference type="Proteomes" id="UP000813461"/>
    </source>
</evidence>